<evidence type="ECO:0000313" key="1">
    <source>
        <dbReference type="EMBL" id="GLO64606.1"/>
    </source>
</evidence>
<comment type="caution">
    <text evidence="1">The sequence shown here is derived from an EMBL/GenBank/DDBJ whole genome shotgun (WGS) entry which is preliminary data.</text>
</comment>
<sequence>MEKPFIIAISSVSGGGKTTISKALQEELDQSKVIHFDQYDIPSPDDFSNWIENSANYNDWDLHKIDEEIQELYKQNWKYIILDYPFSYENQQLVDKIDIAFYINTPLDIAMARRILRDIYDISVLRNDLQIYLENGRKAYLQMEKVIQPHADYVISGQQPVSNIVSEIVKRIY</sequence>
<reference evidence="1 2" key="1">
    <citation type="submission" date="2023-02" db="EMBL/GenBank/DDBJ databases">
        <title>Oceanobacillus kimchii IFOP_LL358 isolated form Alexandrium catenella lab strain.</title>
        <authorList>
            <person name="Gajardo G."/>
            <person name="Ueki S."/>
            <person name="Maruyama F."/>
        </authorList>
    </citation>
    <scope>NUCLEOTIDE SEQUENCE [LARGE SCALE GENOMIC DNA]</scope>
    <source>
        <strain evidence="1 2">IFOP_LL358</strain>
    </source>
</reference>
<dbReference type="SUPFAM" id="SSF52540">
    <property type="entry name" value="P-loop containing nucleoside triphosphate hydrolases"/>
    <property type="match status" value="1"/>
</dbReference>
<evidence type="ECO:0000313" key="2">
    <source>
        <dbReference type="Proteomes" id="UP001275436"/>
    </source>
</evidence>
<dbReference type="Gene3D" id="3.40.50.300">
    <property type="entry name" value="P-loop containing nucleotide triphosphate hydrolases"/>
    <property type="match status" value="1"/>
</dbReference>
<dbReference type="RefSeq" id="WP_317957630.1">
    <property type="nucleotide sequence ID" value="NZ_BSKO01000001.1"/>
</dbReference>
<dbReference type="EMBL" id="BSKO01000001">
    <property type="protein sequence ID" value="GLO64606.1"/>
    <property type="molecule type" value="Genomic_DNA"/>
</dbReference>
<dbReference type="InterPro" id="IPR027417">
    <property type="entry name" value="P-loop_NTPase"/>
</dbReference>
<keyword evidence="2" id="KW-1185">Reference proteome</keyword>
<name>A0ABQ5TEP5_9BACI</name>
<dbReference type="Proteomes" id="UP001275436">
    <property type="component" value="Unassembled WGS sequence"/>
</dbReference>
<protein>
    <recommendedName>
        <fullName evidence="3">Uridine kinase</fullName>
    </recommendedName>
</protein>
<organism evidence="1 2">
    <name type="scientific">Oceanobacillus kimchii</name>
    <dbReference type="NCBI Taxonomy" id="746691"/>
    <lineage>
        <taxon>Bacteria</taxon>
        <taxon>Bacillati</taxon>
        <taxon>Bacillota</taxon>
        <taxon>Bacilli</taxon>
        <taxon>Bacillales</taxon>
        <taxon>Bacillaceae</taxon>
        <taxon>Oceanobacillus</taxon>
    </lineage>
</organism>
<accession>A0ABQ5TEP5</accession>
<evidence type="ECO:0008006" key="3">
    <source>
        <dbReference type="Google" id="ProtNLM"/>
    </source>
</evidence>
<gene>
    <name evidence="1" type="primary">udk_1</name>
    <name evidence="1" type="ORF">MACH08_03900</name>
</gene>
<proteinExistence type="predicted"/>